<dbReference type="InterPro" id="IPR007560">
    <property type="entry name" value="Restrct_endonuc_IV_Mrr"/>
</dbReference>
<dbReference type="SUPFAM" id="SSF52980">
    <property type="entry name" value="Restriction endonuclease-like"/>
    <property type="match status" value="1"/>
</dbReference>
<proteinExistence type="predicted"/>
<keyword evidence="1" id="KW-0472">Membrane</keyword>
<dbReference type="InterPro" id="IPR013498">
    <property type="entry name" value="Topo_IA_Znf"/>
</dbReference>
<dbReference type="Pfam" id="PF01396">
    <property type="entry name" value="Zn_ribbon_Top1"/>
    <property type="match status" value="1"/>
</dbReference>
<dbReference type="Pfam" id="PF04471">
    <property type="entry name" value="Mrr_cat"/>
    <property type="match status" value="1"/>
</dbReference>
<feature type="domain" description="Restriction endonuclease type IV Mrr" evidence="3">
    <location>
        <begin position="128"/>
        <end position="235"/>
    </location>
</feature>
<dbReference type="EMBL" id="BDOQ01000017">
    <property type="protein sequence ID" value="GBG15248.1"/>
    <property type="molecule type" value="Genomic_DNA"/>
</dbReference>
<dbReference type="GO" id="GO:0003916">
    <property type="term" value="F:DNA topoisomerase activity"/>
    <property type="evidence" value="ECO:0007669"/>
    <property type="project" value="InterPro"/>
</dbReference>
<gene>
    <name evidence="4" type="primary">mrr</name>
    <name evidence="4" type="ORF">NMK_2851</name>
</gene>
<organism evidence="4 5">
    <name type="scientific">Novimethylophilus kurashikiensis</name>
    <dbReference type="NCBI Taxonomy" id="1825523"/>
    <lineage>
        <taxon>Bacteria</taxon>
        <taxon>Pseudomonadati</taxon>
        <taxon>Pseudomonadota</taxon>
        <taxon>Betaproteobacteria</taxon>
        <taxon>Nitrosomonadales</taxon>
        <taxon>Methylophilaceae</taxon>
        <taxon>Novimethylophilus</taxon>
    </lineage>
</organism>
<dbReference type="GO" id="GO:0005694">
    <property type="term" value="C:chromosome"/>
    <property type="evidence" value="ECO:0007669"/>
    <property type="project" value="InterPro"/>
</dbReference>
<dbReference type="GO" id="GO:0006265">
    <property type="term" value="P:DNA topological change"/>
    <property type="evidence" value="ECO:0007669"/>
    <property type="project" value="InterPro"/>
</dbReference>
<dbReference type="GO" id="GO:0003677">
    <property type="term" value="F:DNA binding"/>
    <property type="evidence" value="ECO:0007669"/>
    <property type="project" value="InterPro"/>
</dbReference>
<accession>A0A2R5FCG5</accession>
<keyword evidence="1" id="KW-1133">Transmembrane helix</keyword>
<evidence type="ECO:0000313" key="4">
    <source>
        <dbReference type="EMBL" id="GBG15248.1"/>
    </source>
</evidence>
<dbReference type="SUPFAM" id="SSF57783">
    <property type="entry name" value="Zinc beta-ribbon"/>
    <property type="match status" value="1"/>
</dbReference>
<evidence type="ECO:0000313" key="5">
    <source>
        <dbReference type="Proteomes" id="UP000245081"/>
    </source>
</evidence>
<evidence type="ECO:0000259" key="3">
    <source>
        <dbReference type="Pfam" id="PF04471"/>
    </source>
</evidence>
<dbReference type="InterPro" id="IPR011335">
    <property type="entry name" value="Restrct_endonuc-II-like"/>
</dbReference>
<feature type="transmembrane region" description="Helical" evidence="1">
    <location>
        <begin position="21"/>
        <end position="40"/>
    </location>
</feature>
<dbReference type="AlphaFoldDB" id="A0A2R5FCG5"/>
<evidence type="ECO:0000256" key="1">
    <source>
        <dbReference type="SAM" id="Phobius"/>
    </source>
</evidence>
<comment type="caution">
    <text evidence="4">The sequence shown here is derived from an EMBL/GenBank/DDBJ whole genome shotgun (WGS) entry which is preliminary data.</text>
</comment>
<keyword evidence="5" id="KW-1185">Reference proteome</keyword>
<sequence length="304" mass="33499">MAKRARLPSLVEIALFEHWKVSAAIAAILLVVDAAVLPILQSSGIPVLKTFGLAAEPVGYILAGAFALIAALNRYVLRRRPRRKYSLAGTGNFRATQAMERTWHAPTIGRTVTSLYDRPDAWTLELLLSLEWKRFQDLCMAYFEEKGHAVECLLLDTEGRTAIKVQQGEAEFFLVQCAAGAEEAVSAAAVKLFCEVLNHRKIAKGFFIAAGEFAEEARAYANTNGITLMTGSMLMLMLQRLPDVAQKRLLALAAAGDYTTPTCPACGVKMLRRKSRRGEFWGCRNFPRCRQKLYPVSVSAQVGA</sequence>
<keyword evidence="1" id="KW-0812">Transmembrane</keyword>
<evidence type="ECO:0000259" key="2">
    <source>
        <dbReference type="Pfam" id="PF01396"/>
    </source>
</evidence>
<reference evidence="4 5" key="1">
    <citation type="journal article" date="2018" name="Environ. Microbiol.">
        <title>Isolation and genomic characterization of Novimethylophilus kurashikiensis gen. nov. sp. nov., a new lanthanide-dependent methylotrophic species of Methylophilaceae.</title>
        <authorList>
            <person name="Lv H."/>
            <person name="Sahin N."/>
            <person name="Tani A."/>
        </authorList>
    </citation>
    <scope>NUCLEOTIDE SEQUENCE [LARGE SCALE GENOMIC DNA]</scope>
    <source>
        <strain evidence="4 5">La2-4</strain>
    </source>
</reference>
<dbReference type="GO" id="GO:0004519">
    <property type="term" value="F:endonuclease activity"/>
    <property type="evidence" value="ECO:0007669"/>
    <property type="project" value="InterPro"/>
</dbReference>
<protein>
    <submittedName>
        <fullName evidence="4">Restriction system protein</fullName>
    </submittedName>
</protein>
<feature type="transmembrane region" description="Helical" evidence="1">
    <location>
        <begin position="60"/>
        <end position="77"/>
    </location>
</feature>
<feature type="domain" description="DNA topoisomerase type IA zn finger" evidence="2">
    <location>
        <begin position="262"/>
        <end position="291"/>
    </location>
</feature>
<dbReference type="GO" id="GO:0009307">
    <property type="term" value="P:DNA restriction-modification system"/>
    <property type="evidence" value="ECO:0007669"/>
    <property type="project" value="InterPro"/>
</dbReference>
<dbReference type="RefSeq" id="WP_109016409.1">
    <property type="nucleotide sequence ID" value="NZ_BDOQ01000017.1"/>
</dbReference>
<name>A0A2R5FCG5_9PROT</name>
<dbReference type="OrthoDB" id="5782056at2"/>
<dbReference type="Gene3D" id="3.30.65.10">
    <property type="entry name" value="Bacterial Topoisomerase I, domain 1"/>
    <property type="match status" value="1"/>
</dbReference>
<dbReference type="Proteomes" id="UP000245081">
    <property type="component" value="Unassembled WGS sequence"/>
</dbReference>